<proteinExistence type="predicted"/>
<name>A0A4Y2KV41_ARAVE</name>
<reference evidence="1 2" key="1">
    <citation type="journal article" date="2019" name="Sci. Rep.">
        <title>Orb-weaving spider Araneus ventricosus genome elucidates the spidroin gene catalogue.</title>
        <authorList>
            <person name="Kono N."/>
            <person name="Nakamura H."/>
            <person name="Ohtoshi R."/>
            <person name="Moran D.A.P."/>
            <person name="Shinohara A."/>
            <person name="Yoshida Y."/>
            <person name="Fujiwara M."/>
            <person name="Mori M."/>
            <person name="Tomita M."/>
            <person name="Arakawa K."/>
        </authorList>
    </citation>
    <scope>NUCLEOTIDE SEQUENCE [LARGE SCALE GENOMIC DNA]</scope>
</reference>
<protein>
    <submittedName>
        <fullName evidence="1">Uncharacterized protein</fullName>
    </submittedName>
</protein>
<sequence>MTRVSSPKFVMTRVQACAINESFEVTMKRTCSKVCRVKLIANIAKQSTNTTQDRTYDPRLVDRGDDTTRPVRLRQEKIDFANTSVA</sequence>
<keyword evidence="2" id="KW-1185">Reference proteome</keyword>
<accession>A0A4Y2KV41</accession>
<dbReference type="Proteomes" id="UP000499080">
    <property type="component" value="Unassembled WGS sequence"/>
</dbReference>
<dbReference type="EMBL" id="BGPR01004963">
    <property type="protein sequence ID" value="GBN05373.1"/>
    <property type="molecule type" value="Genomic_DNA"/>
</dbReference>
<organism evidence="1 2">
    <name type="scientific">Araneus ventricosus</name>
    <name type="common">Orbweaver spider</name>
    <name type="synonym">Epeira ventricosa</name>
    <dbReference type="NCBI Taxonomy" id="182803"/>
    <lineage>
        <taxon>Eukaryota</taxon>
        <taxon>Metazoa</taxon>
        <taxon>Ecdysozoa</taxon>
        <taxon>Arthropoda</taxon>
        <taxon>Chelicerata</taxon>
        <taxon>Arachnida</taxon>
        <taxon>Araneae</taxon>
        <taxon>Araneomorphae</taxon>
        <taxon>Entelegynae</taxon>
        <taxon>Araneoidea</taxon>
        <taxon>Araneidae</taxon>
        <taxon>Araneus</taxon>
    </lineage>
</organism>
<evidence type="ECO:0000313" key="1">
    <source>
        <dbReference type="EMBL" id="GBN05373.1"/>
    </source>
</evidence>
<dbReference type="AlphaFoldDB" id="A0A4Y2KV41"/>
<comment type="caution">
    <text evidence="1">The sequence shown here is derived from an EMBL/GenBank/DDBJ whole genome shotgun (WGS) entry which is preliminary data.</text>
</comment>
<evidence type="ECO:0000313" key="2">
    <source>
        <dbReference type="Proteomes" id="UP000499080"/>
    </source>
</evidence>
<gene>
    <name evidence="1" type="ORF">AVEN_124284_1</name>
</gene>